<dbReference type="InterPro" id="IPR022442">
    <property type="entry name" value="SO_2930-like_dom"/>
</dbReference>
<dbReference type="OrthoDB" id="338827at2"/>
<feature type="domain" description="Right handed beta helix" evidence="1">
    <location>
        <begin position="64"/>
        <end position="219"/>
    </location>
</feature>
<dbReference type="RefSeq" id="WP_135995721.1">
    <property type="nucleotide sequence ID" value="NZ_CP071057.1"/>
</dbReference>
<protein>
    <recommendedName>
        <fullName evidence="1">Right handed beta helix domain-containing protein</fullName>
    </recommendedName>
</protein>
<dbReference type="InterPro" id="IPR039448">
    <property type="entry name" value="Beta_helix"/>
</dbReference>
<dbReference type="Gene3D" id="2.160.20.10">
    <property type="entry name" value="Single-stranded right-handed beta-helix, Pectin lyase-like"/>
    <property type="match status" value="1"/>
</dbReference>
<evidence type="ECO:0000313" key="3">
    <source>
        <dbReference type="Proteomes" id="UP000308054"/>
    </source>
</evidence>
<dbReference type="Pfam" id="PF13229">
    <property type="entry name" value="Beta_helix"/>
    <property type="match status" value="1"/>
</dbReference>
<evidence type="ECO:0000313" key="2">
    <source>
        <dbReference type="EMBL" id="TGY89181.1"/>
    </source>
</evidence>
<reference evidence="2 3" key="1">
    <citation type="journal article" date="2017" name="Int. J. Syst. Evol. Microbiol.">
        <title>Marinicauda algicola sp. nov., isolated from a marine red alga Rhodosorus marinus.</title>
        <authorList>
            <person name="Jeong S.E."/>
            <person name="Jeon S.H."/>
            <person name="Chun B.H."/>
            <person name="Kim D.W."/>
            <person name="Jeon C.O."/>
        </authorList>
    </citation>
    <scope>NUCLEOTIDE SEQUENCE [LARGE SCALE GENOMIC DNA]</scope>
    <source>
        <strain evidence="2 3">JCM 31718</strain>
    </source>
</reference>
<dbReference type="SMART" id="SM00710">
    <property type="entry name" value="PbH1"/>
    <property type="match status" value="7"/>
</dbReference>
<evidence type="ECO:0000259" key="1">
    <source>
        <dbReference type="Pfam" id="PF13229"/>
    </source>
</evidence>
<dbReference type="EMBL" id="SRXW01000002">
    <property type="protein sequence ID" value="TGY89181.1"/>
    <property type="molecule type" value="Genomic_DNA"/>
</dbReference>
<dbReference type="AlphaFoldDB" id="A0A4S2H1N0"/>
<dbReference type="Proteomes" id="UP000308054">
    <property type="component" value="Unassembled WGS sequence"/>
</dbReference>
<proteinExistence type="predicted"/>
<dbReference type="InterPro" id="IPR012334">
    <property type="entry name" value="Pectin_lyas_fold"/>
</dbReference>
<gene>
    <name evidence="2" type="ORF">E5163_08660</name>
</gene>
<dbReference type="SUPFAM" id="SSF51126">
    <property type="entry name" value="Pectin lyase-like"/>
    <property type="match status" value="1"/>
</dbReference>
<sequence>MNAVKTGAALSVLLLAACGGEDQTRDVSGADRAYQETLMAALLDAEPGDVIEIPAGLFVIERGLSLTVDDVTIRGAGMDETVLSFAEQRQGAEGLLVSGADNFTLENLAIEDTIGDAVKVTDGDNVTIRGVRVEWTNGPSTENGAYGLYPVQSTDVLVEDSVVIGASDAGIYVGQSDRIVVRNNRVEYNVAGIEIENSNHADVYGNVATNNTGGILVFNMPNLPRPGSGTRVYDNDVFENNTGNFGHEGTPVASVPAGTGIIINSNDAVEIFGNRLADNRTGHVIISSLFTAGFSELGVSEDFDPWPEAIHVHSNSYEGGGNNPDGLELQALKLAVAGPLGAFPNVIWDGWVDPEKTVDGELPAELRICAPGEAVLNMDGPNDYADPRIVTLDCTLEPLPEVELDR</sequence>
<organism evidence="2 3">
    <name type="scientific">Marinicauda algicola</name>
    <dbReference type="NCBI Taxonomy" id="2029849"/>
    <lineage>
        <taxon>Bacteria</taxon>
        <taxon>Pseudomonadati</taxon>
        <taxon>Pseudomonadota</taxon>
        <taxon>Alphaproteobacteria</taxon>
        <taxon>Maricaulales</taxon>
        <taxon>Maricaulaceae</taxon>
        <taxon>Marinicauda</taxon>
    </lineage>
</organism>
<dbReference type="InterPro" id="IPR006626">
    <property type="entry name" value="PbH1"/>
</dbReference>
<dbReference type="NCBIfam" id="TIGR03805">
    <property type="entry name" value="beta_helix_1"/>
    <property type="match status" value="1"/>
</dbReference>
<name>A0A4S2H1N0_9PROT</name>
<dbReference type="InterPro" id="IPR011050">
    <property type="entry name" value="Pectin_lyase_fold/virulence"/>
</dbReference>
<accession>A0A4S2H1N0</accession>
<keyword evidence="3" id="KW-1185">Reference proteome</keyword>
<comment type="caution">
    <text evidence="2">The sequence shown here is derived from an EMBL/GenBank/DDBJ whole genome shotgun (WGS) entry which is preliminary data.</text>
</comment>
<dbReference type="PROSITE" id="PS51257">
    <property type="entry name" value="PROKAR_LIPOPROTEIN"/>
    <property type="match status" value="1"/>
</dbReference>